<evidence type="ECO:0000313" key="1">
    <source>
        <dbReference type="Proteomes" id="UP000694850"/>
    </source>
</evidence>
<protein>
    <submittedName>
        <fullName evidence="2">Meiosis-specific kinetochore protein</fullName>
    </submittedName>
</protein>
<keyword evidence="1" id="KW-1185">Reference proteome</keyword>
<name>A0AC54Z8R1_ORYAF</name>
<dbReference type="RefSeq" id="XP_042637314.1">
    <property type="nucleotide sequence ID" value="XM_042781380.1"/>
</dbReference>
<dbReference type="Proteomes" id="UP000694850">
    <property type="component" value="Unplaced"/>
</dbReference>
<reference evidence="2" key="1">
    <citation type="submission" date="2025-08" db="UniProtKB">
        <authorList>
            <consortium name="RefSeq"/>
        </authorList>
    </citation>
    <scope>IDENTIFICATION</scope>
</reference>
<sequence>MWPLRVYTRKKRAGERLNLTPTPDLSVPAKAKAPLGPGRKGKRNAHGLPKVSEKAEQSEPGGSGSGPLRVTGEKSLKNSTSEETLDEKHAPLNESVTDNLQGDSCSSNSELVSGLSLQDDISSSLQSDSITDSYTECNSYEESLSTFSSPELLRGPDYLDWECLKLEEHVQCRNSTLLDSSKAVAIEKASQFSNLSAILGPSSEDYQKCHRKMVMTLADYNLFPEPKSTPSLESDNAASELALGKKTCSPAPEKTKKKEKNPTIPGKKSRGLLTSTPSSKTSGFVIDLSSVQKASFEEELFPNVSNYVNSNEIVPVSSLPEDSSNQIPSNISEICCIIRASPGTRQVKIKGVTVKKKYSPCKDIPQGIII</sequence>
<accession>A0AC54Z8R1</accession>
<evidence type="ECO:0000313" key="2">
    <source>
        <dbReference type="RefSeq" id="XP_042637314.1"/>
    </source>
</evidence>
<proteinExistence type="predicted"/>
<gene>
    <name evidence="2" type="primary">MEIKIN</name>
</gene>
<organism evidence="1 2">
    <name type="scientific">Orycteropus afer afer</name>
    <dbReference type="NCBI Taxonomy" id="1230840"/>
    <lineage>
        <taxon>Eukaryota</taxon>
        <taxon>Metazoa</taxon>
        <taxon>Chordata</taxon>
        <taxon>Craniata</taxon>
        <taxon>Vertebrata</taxon>
        <taxon>Euteleostomi</taxon>
        <taxon>Mammalia</taxon>
        <taxon>Eutheria</taxon>
        <taxon>Afrotheria</taxon>
        <taxon>Tubulidentata</taxon>
        <taxon>Orycteropodidae</taxon>
        <taxon>Orycteropus</taxon>
    </lineage>
</organism>